<dbReference type="NCBIfam" id="TIGR03281">
    <property type="entry name" value="methan_mark_12"/>
    <property type="match status" value="1"/>
</dbReference>
<accession>A0AA96ZUU7</accession>
<proteinExistence type="inferred from homology"/>
<dbReference type="HAMAP" id="MF_01087">
    <property type="entry name" value="UPF0285"/>
    <property type="match status" value="1"/>
</dbReference>
<dbReference type="GeneID" id="85196070"/>
<dbReference type="KEGG" id="mehf:MmiHf6_14710"/>
<dbReference type="EMBL" id="CP131059">
    <property type="protein sequence ID" value="WNY24142.1"/>
    <property type="molecule type" value="Genomic_DNA"/>
</dbReference>
<dbReference type="Proteomes" id="UP001302978">
    <property type="component" value="Chromosome"/>
</dbReference>
<comment type="similarity">
    <text evidence="1">Belongs to the UPF0285 family.</text>
</comment>
<sequence>MIYLGVDHGTNAVRFAVMSDDLIRFFEIPRSAAGSMTLEALQKYIENNLGMPLSEIDLACLTYSMGDGISEICELRNVSNRGVLDTSGVGEKTNAGTKVFDLFAKDFCPAILLPGLHQNNPVTDSRMQHFSHQASPEKIGIAFHAVSLGHRRFILSDIGSNTVTMAVSDSKILGAIDAAVFAPGKNHGPLDVNAIRNIDSGKMTANAAFSSAGVGDDKKSLALFAAMEISALNVLMNDYHVYDYDILVAGSGGEDKEVRREISRLLQKPVESIGSKSAAIGCAEIARAVILGEKEIFGIPVSFDLKCWQIRQGYGLEI</sequence>
<keyword evidence="3" id="KW-1185">Reference proteome</keyword>
<evidence type="ECO:0000256" key="1">
    <source>
        <dbReference type="HAMAP-Rule" id="MF_01087"/>
    </source>
</evidence>
<dbReference type="InterPro" id="IPR016735">
    <property type="entry name" value="Methan_mark_12"/>
</dbReference>
<evidence type="ECO:0000313" key="2">
    <source>
        <dbReference type="EMBL" id="WNY24142.1"/>
    </source>
</evidence>
<dbReference type="RefSeq" id="WP_316557316.1">
    <property type="nucleotide sequence ID" value="NZ_CP131059.1"/>
</dbReference>
<name>A0AA96ZUU7_9EURY</name>
<reference evidence="2 3" key="1">
    <citation type="submission" date="2023-07" db="EMBL/GenBank/DDBJ databases">
        <title>Closed genoem sequence of Methanomicrococcus sp. Hf6.</title>
        <authorList>
            <person name="Poehlein A."/>
            <person name="Protasov E."/>
            <person name="Platt K."/>
            <person name="Reeh H."/>
            <person name="Daniel R."/>
            <person name="Brune A."/>
        </authorList>
    </citation>
    <scope>NUCLEOTIDE SEQUENCE [LARGE SCALE GENOMIC DNA]</scope>
    <source>
        <strain evidence="2 3">Hf6</strain>
    </source>
</reference>
<dbReference type="AlphaFoldDB" id="A0AA96ZUU7"/>
<protein>
    <recommendedName>
        <fullName evidence="1">UPF0285 protein MmiHf6_14710</fullName>
    </recommendedName>
</protein>
<evidence type="ECO:0000313" key="3">
    <source>
        <dbReference type="Proteomes" id="UP001302978"/>
    </source>
</evidence>
<organism evidence="2 3">
    <name type="scientific">Methanimicrococcus hongohii</name>
    <dbReference type="NCBI Taxonomy" id="3028295"/>
    <lineage>
        <taxon>Archaea</taxon>
        <taxon>Methanobacteriati</taxon>
        <taxon>Methanobacteriota</taxon>
        <taxon>Stenosarchaea group</taxon>
        <taxon>Methanomicrobia</taxon>
        <taxon>Methanosarcinales</taxon>
        <taxon>Methanosarcinaceae</taxon>
        <taxon>Methanimicrococcus</taxon>
    </lineage>
</organism>
<gene>
    <name evidence="2" type="ORF">MmiHf6_14710</name>
</gene>